<evidence type="ECO:0000313" key="3">
    <source>
        <dbReference type="EMBL" id="MFC4665468.1"/>
    </source>
</evidence>
<dbReference type="EMBL" id="JBHSGO010000043">
    <property type="protein sequence ID" value="MFC4665468.1"/>
    <property type="molecule type" value="Genomic_DNA"/>
</dbReference>
<organism evidence="3 4">
    <name type="scientific">Falsiporphyromonas endometrii</name>
    <dbReference type="NCBI Taxonomy" id="1387297"/>
    <lineage>
        <taxon>Bacteria</taxon>
        <taxon>Pseudomonadati</taxon>
        <taxon>Bacteroidota</taxon>
        <taxon>Bacteroidia</taxon>
        <taxon>Bacteroidales</taxon>
        <taxon>Porphyromonadaceae</taxon>
        <taxon>Falsiporphyromonas</taxon>
    </lineage>
</organism>
<dbReference type="RefSeq" id="WP_380077631.1">
    <property type="nucleotide sequence ID" value="NZ_JBHSGO010000043.1"/>
</dbReference>
<evidence type="ECO:0000313" key="4">
    <source>
        <dbReference type="Proteomes" id="UP001596020"/>
    </source>
</evidence>
<dbReference type="Pfam" id="PF01391">
    <property type="entry name" value="Collagen"/>
    <property type="match status" value="1"/>
</dbReference>
<sequence length="963" mass="105253">MVILTAACCSLLLAGCKDYDDDIDDLKQRTEQNENDIKDIRSKLSSWENKVVTNVKIEGTKLILTFLNGERGTVDFGTTITSMKWGEDGYLYISGVKTNINKADLKGDKGDKGDTGATGAKGDKGDKGDTGATGAKGDKGDKGDTGATGAKGDKGDKGDTGATGAKGDKGDKGDTGATGAKGDKGDNGLTPEIKNGYWWIGGKNTNVPADPGAIAVLQDEDSGMLQITITPRPDQNANGKPVTFMIPMETAILSGLVAESDAIYEGMPAVVIGSSVKVLNLSAKATPSLNNLDAEHLKEGLALKATDASATLRVNPSSFNTTKYIKKDGFSLKFKDVKTLRGATEETMTIKSWERVLSADLSDNLVKIKFNPFAKVPADGYITTMQVVANVKVKNFANPKETTDRKVASNWFSLYMGNETLHIANKENAIYPEKKADLDKGPSIEMKDLSSISLPEHVKIVSTSNKVDKSPKIEKDEAYLKANGMVVEYKPILKVQPEFGNDSWGLADLNSKGDITIKKGVDEASRLGRVAYVEARLVKGEKILALSVIPVNLGGKIIEDLVLTYNIERPYGSRKDIELVNPAEDLDILGDIEKNTKVEKSAWGRVYEEQRDNGTHYGWNISEYSLYVGGPCNTDKDAVRLIMTKKDPVAKKFAAAPKKVTVNINISVKEPDYQSVINKAVSGLRNEAMWDGNEMFVKNSFTKYDGLNPAVNLLSGFIGDLNSIKSKLADLFKENNGTIDRITFEIDNTFKDKGYFTMDNDGVTLRIAKPYSFENEVKVPIKMNVKYNFCSAKTISYNFKVVYRNLVKISADMTKTSFEESKEQEEVRLDLNKAVYYIFNNNGKPVRINNDFKDPLYLTVLGKDAHIEWLDVKPLNDAAKALTHPDSYASVSIKDGEVIYLPNHISNPSGLAKAAEFVVSAKLHYGVDAVYITSQPVQIKVTLYPAGEAPKNATKCTIRVRRR</sequence>
<feature type="compositionally biased region" description="Basic and acidic residues" evidence="2">
    <location>
        <begin position="104"/>
        <end position="114"/>
    </location>
</feature>
<name>A0ABV9K6I4_9PORP</name>
<evidence type="ECO:0000256" key="2">
    <source>
        <dbReference type="SAM" id="MobiDB-lite"/>
    </source>
</evidence>
<keyword evidence="1" id="KW-0175">Coiled coil</keyword>
<evidence type="ECO:0000256" key="1">
    <source>
        <dbReference type="SAM" id="Coils"/>
    </source>
</evidence>
<feature type="region of interest" description="Disordered" evidence="2">
    <location>
        <begin position="104"/>
        <end position="188"/>
    </location>
</feature>
<feature type="coiled-coil region" evidence="1">
    <location>
        <begin position="16"/>
        <end position="50"/>
    </location>
</feature>
<dbReference type="InterPro" id="IPR050149">
    <property type="entry name" value="Collagen_superfamily"/>
</dbReference>
<dbReference type="PANTHER" id="PTHR24023">
    <property type="entry name" value="COLLAGEN ALPHA"/>
    <property type="match status" value="1"/>
</dbReference>
<comment type="caution">
    <text evidence="3">The sequence shown here is derived from an EMBL/GenBank/DDBJ whole genome shotgun (WGS) entry which is preliminary data.</text>
</comment>
<gene>
    <name evidence="3" type="ORF">ACFO3G_02400</name>
</gene>
<accession>A0ABV9K6I4</accession>
<reference evidence="4" key="1">
    <citation type="journal article" date="2019" name="Int. J. Syst. Evol. Microbiol.">
        <title>The Global Catalogue of Microorganisms (GCM) 10K type strain sequencing project: providing services to taxonomists for standard genome sequencing and annotation.</title>
        <authorList>
            <consortium name="The Broad Institute Genomics Platform"/>
            <consortium name="The Broad Institute Genome Sequencing Center for Infectious Disease"/>
            <person name="Wu L."/>
            <person name="Ma J."/>
        </authorList>
    </citation>
    <scope>NUCLEOTIDE SEQUENCE [LARGE SCALE GENOMIC DNA]</scope>
    <source>
        <strain evidence="4">CGMCC 4.7357</strain>
    </source>
</reference>
<keyword evidence="4" id="KW-1185">Reference proteome</keyword>
<dbReference type="InterPro" id="IPR008160">
    <property type="entry name" value="Collagen"/>
</dbReference>
<protein>
    <recommendedName>
        <fullName evidence="5">Collagen triple helix repeat protein</fullName>
    </recommendedName>
</protein>
<proteinExistence type="predicted"/>
<evidence type="ECO:0008006" key="5">
    <source>
        <dbReference type="Google" id="ProtNLM"/>
    </source>
</evidence>
<dbReference type="Proteomes" id="UP001596020">
    <property type="component" value="Unassembled WGS sequence"/>
</dbReference>
<dbReference type="PANTHER" id="PTHR24023:SF1082">
    <property type="entry name" value="COLLAGEN TRIPLE HELIX REPEAT"/>
    <property type="match status" value="1"/>
</dbReference>